<dbReference type="Gene3D" id="1.10.287.110">
    <property type="entry name" value="DnaJ domain"/>
    <property type="match status" value="1"/>
</dbReference>
<feature type="compositionally biased region" description="Basic and acidic residues" evidence="1">
    <location>
        <begin position="694"/>
        <end position="705"/>
    </location>
</feature>
<evidence type="ECO:0000313" key="3">
    <source>
        <dbReference type="EMBL" id="PQQ12534.1"/>
    </source>
</evidence>
<dbReference type="PROSITE" id="PS00636">
    <property type="entry name" value="DNAJ_1"/>
    <property type="match status" value="1"/>
</dbReference>
<dbReference type="SUPFAM" id="SSF46565">
    <property type="entry name" value="Chaperone J-domain"/>
    <property type="match status" value="1"/>
</dbReference>
<evidence type="ECO:0000259" key="2">
    <source>
        <dbReference type="PROSITE" id="PS50076"/>
    </source>
</evidence>
<dbReference type="Pfam" id="PF00226">
    <property type="entry name" value="DnaJ"/>
    <property type="match status" value="1"/>
</dbReference>
<feature type="region of interest" description="Disordered" evidence="1">
    <location>
        <begin position="1359"/>
        <end position="1389"/>
    </location>
</feature>
<proteinExistence type="predicted"/>
<dbReference type="InterPro" id="IPR019734">
    <property type="entry name" value="TPR_rpt"/>
</dbReference>
<dbReference type="InterPro" id="IPR011990">
    <property type="entry name" value="TPR-like_helical_dom_sf"/>
</dbReference>
<feature type="compositionally biased region" description="Basic residues" evidence="1">
    <location>
        <begin position="646"/>
        <end position="659"/>
    </location>
</feature>
<feature type="domain" description="J" evidence="2">
    <location>
        <begin position="1257"/>
        <end position="1343"/>
    </location>
</feature>
<feature type="compositionally biased region" description="Basic residues" evidence="1">
    <location>
        <begin position="61"/>
        <end position="77"/>
    </location>
</feature>
<dbReference type="PROSITE" id="PS50076">
    <property type="entry name" value="DNAJ_2"/>
    <property type="match status" value="1"/>
</dbReference>
<dbReference type="SUPFAM" id="SSF48452">
    <property type="entry name" value="TPR-like"/>
    <property type="match status" value="2"/>
</dbReference>
<sequence>MSPAAVDFRSPITSIPTKSSSTPENPNPVPDVASSPTFNLGASNDNGSQCQFGPSVPSRSGRSRPRFVKMRKQHSRSRTGSGESGPGVNPFCSVSDGTSSSNGFNFSNGDCGGADFVFGARNIGGDENLDNGEGESGGIVRNLDNGEGGSSEIMRNSSCVDNLDNGEGESCEKGKILSCDERGKVNTGNGRESDKLESVCYECSAKQDGLGSSLCQEKREFCENVRAIVSEDKWNEKTETETECQKGDNRGFVFSANSSGLSSDLKLDSNHEMRECGGYVEKPSTDNSGKMKIESEVGYNVGSGLGASQRDSALKLNAENGESASFVFATGSDDFGSTSNTGNRKHSENEGTPGCDGIGSTEFDNEAEEKKYNDMGFVFGSSWNSLNSGNKSSSGKLEKLAPDVVGGKMKVESETEFEKIEADPFKFHAEERCISNKDHDKGFFVFGSSTKKGSSLTECKVTKCQDEMKLSSENLGDCKTNSESNSCGQCSGGHYVASEKNNGDNDESSDQNHIFFGSDRNTKGATIGISGSKKFTSQAGSDESVEAGQFSHYQINNNTHPNVAAAPCSSSSIGPGIKTNGCVSEAASVGGVRKKDENSSTGIPDGFGVCFEDLKTSFLDPSCLRANLFPELNKTSEFSVKGRSFRDKRSRKQRGKSKLSKQWPVQDHVPKESSSQGNPDPSGCYSPMDFSPYEETRVADPHSRETSVASTDSFHLVNDSAPCASNATVPADPKGEDLVAAGSGLDDRGDRICKEPIEENSRSHDEKIFFHDFLWKGSGSGAEPETPCFSSKSEHVSSISGAGLDSEEARVGIGLNIKSQESDCKTPLFASGFENMKDKYFTFLASSSAQDVVGKSEANEQFKQVNISSSAATHETCEKWRLRSCLKPLLLCYSNRAAARMVLGRIREALGDCVMATALDPNFLKVQMRAANCHLLLGEVEIARQYFNKCTESGSGVCLDRRVVIDSADGLQKVQKVVEYTNRSAKLLDQRTTDAALTALEIISESLSVSLYSETLLEMKAEALCLLRRYEEAVQLCEQSLFFAERNFAPLNNVRLWRWFFISKSYFHLGRLEAALDLLEKLEEVESTKDMYASKKLELAVSLAVTIRELLSHKNAGNEAFRSGRYAEALEHYTVALSSNFGSRPFSAICLCNRGAAHQALGQITDAIADCSLAIALDGNYVKAVSRRATLHEMIRDYGQAASDLQRLISILENQSNDKAKECSSKGRSNGSVKELRHAHRRMPLIEEEAKKGISLDFYLILGIKPSDASNDIKKAYRKAALKHHPDKAGQFLARSESGDEGQLWKEISQEVHKDADRLFKMIGEAYAVLSDPAKRSQYDLEEEMRKVEIESKESGIYRKSSDFQSPGRNSYRRPDFHSSPFERSSNSRTYGRENWRTYGNSYSRWKRNERVLVVIQQQCLYIYYLQNTTINTSVLHLRCSASASDYGRRAGILWFTSILMESNSEDK</sequence>
<accession>A0A314Z4X7</accession>
<dbReference type="EMBL" id="PJQY01000346">
    <property type="protein sequence ID" value="PQQ12534.1"/>
    <property type="molecule type" value="Genomic_DNA"/>
</dbReference>
<dbReference type="InterPro" id="IPR001623">
    <property type="entry name" value="DnaJ_domain"/>
</dbReference>
<dbReference type="SMART" id="SM00028">
    <property type="entry name" value="TPR"/>
    <property type="match status" value="7"/>
</dbReference>
<organism evidence="3 4">
    <name type="scientific">Prunus yedoensis var. nudiflora</name>
    <dbReference type="NCBI Taxonomy" id="2094558"/>
    <lineage>
        <taxon>Eukaryota</taxon>
        <taxon>Viridiplantae</taxon>
        <taxon>Streptophyta</taxon>
        <taxon>Embryophyta</taxon>
        <taxon>Tracheophyta</taxon>
        <taxon>Spermatophyta</taxon>
        <taxon>Magnoliopsida</taxon>
        <taxon>eudicotyledons</taxon>
        <taxon>Gunneridae</taxon>
        <taxon>Pentapetalae</taxon>
        <taxon>rosids</taxon>
        <taxon>fabids</taxon>
        <taxon>Rosales</taxon>
        <taxon>Rosaceae</taxon>
        <taxon>Amygdaloideae</taxon>
        <taxon>Amygdaleae</taxon>
        <taxon>Prunus</taxon>
    </lineage>
</organism>
<keyword evidence="4" id="KW-1185">Reference proteome</keyword>
<feature type="compositionally biased region" description="Low complexity" evidence="1">
    <location>
        <begin position="10"/>
        <end position="23"/>
    </location>
</feature>
<dbReference type="PRINTS" id="PR00625">
    <property type="entry name" value="JDOMAIN"/>
</dbReference>
<dbReference type="InterPro" id="IPR036869">
    <property type="entry name" value="J_dom_sf"/>
</dbReference>
<feature type="region of interest" description="Disordered" evidence="1">
    <location>
        <begin position="1"/>
        <end position="92"/>
    </location>
</feature>
<dbReference type="CDD" id="cd06257">
    <property type="entry name" value="DnaJ"/>
    <property type="match status" value="1"/>
</dbReference>
<gene>
    <name evidence="3" type="ORF">Pyn_17696</name>
</gene>
<dbReference type="Pfam" id="PF13432">
    <property type="entry name" value="TPR_16"/>
    <property type="match status" value="1"/>
</dbReference>
<feature type="region of interest" description="Disordered" evidence="1">
    <location>
        <begin position="329"/>
        <end position="362"/>
    </location>
</feature>
<comment type="caution">
    <text evidence="3">The sequence shown here is derived from an EMBL/GenBank/DDBJ whole genome shotgun (WGS) entry which is preliminary data.</text>
</comment>
<dbReference type="STRING" id="2094558.A0A314Z4X7"/>
<feature type="region of interest" description="Disordered" evidence="1">
    <location>
        <begin position="639"/>
        <end position="711"/>
    </location>
</feature>
<protein>
    <recommendedName>
        <fullName evidence="2">J domain-containing protein</fullName>
    </recommendedName>
</protein>
<dbReference type="PANTHER" id="PTHR45181">
    <property type="entry name" value="HEAT SHOCK PROTEIN DNAJ WITH TETRATRICOPEPTIDE REPEAT-CONTAINING PROTEIN"/>
    <property type="match status" value="1"/>
</dbReference>
<dbReference type="SMART" id="SM00271">
    <property type="entry name" value="DnaJ"/>
    <property type="match status" value="1"/>
</dbReference>
<dbReference type="OrthoDB" id="10250354at2759"/>
<dbReference type="InterPro" id="IPR018253">
    <property type="entry name" value="DnaJ_domain_CS"/>
</dbReference>
<dbReference type="Proteomes" id="UP000250321">
    <property type="component" value="Unassembled WGS sequence"/>
</dbReference>
<evidence type="ECO:0000313" key="4">
    <source>
        <dbReference type="Proteomes" id="UP000250321"/>
    </source>
</evidence>
<feature type="compositionally biased region" description="Polar residues" evidence="1">
    <location>
        <begin position="34"/>
        <end position="51"/>
    </location>
</feature>
<feature type="region of interest" description="Disordered" evidence="1">
    <location>
        <begin position="127"/>
        <end position="156"/>
    </location>
</feature>
<dbReference type="Gene3D" id="1.25.40.10">
    <property type="entry name" value="Tetratricopeptide repeat domain"/>
    <property type="match status" value="2"/>
</dbReference>
<reference evidence="3 4" key="1">
    <citation type="submission" date="2018-02" db="EMBL/GenBank/DDBJ databases">
        <title>Draft genome of wild Prunus yedoensis var. nudiflora.</title>
        <authorList>
            <person name="Baek S."/>
            <person name="Kim J.-H."/>
            <person name="Choi K."/>
            <person name="Kim G.-B."/>
            <person name="Cho A."/>
            <person name="Jang H."/>
            <person name="Shin C.-H."/>
            <person name="Yu H.-J."/>
            <person name="Mun J.-H."/>
        </authorList>
    </citation>
    <scope>NUCLEOTIDE SEQUENCE [LARGE SCALE GENOMIC DNA]</scope>
    <source>
        <strain evidence="4">cv. Jeju island</strain>
        <tissue evidence="3">Leaf</tissue>
    </source>
</reference>
<name>A0A314Z4X7_PRUYE</name>
<dbReference type="PANTHER" id="PTHR45181:SF8">
    <property type="entry name" value="HEAT SHOCK PROTEIN DNAJ WITH TETRATRICOPEPTIDE REPEAT-CONTAINING PROTEIN"/>
    <property type="match status" value="1"/>
</dbReference>
<evidence type="ECO:0000256" key="1">
    <source>
        <dbReference type="SAM" id="MobiDB-lite"/>
    </source>
</evidence>